<dbReference type="AlphaFoldDB" id="A0AAP0KEQ4"/>
<evidence type="ECO:0000313" key="2">
    <source>
        <dbReference type="Proteomes" id="UP001420932"/>
    </source>
</evidence>
<reference evidence="1 2" key="1">
    <citation type="submission" date="2024-01" db="EMBL/GenBank/DDBJ databases">
        <title>Genome assemblies of Stephania.</title>
        <authorList>
            <person name="Yang L."/>
        </authorList>
    </citation>
    <scope>NUCLEOTIDE SEQUENCE [LARGE SCALE GENOMIC DNA]</scope>
    <source>
        <strain evidence="1">YNDBR</strain>
        <tissue evidence="1">Leaf</tissue>
    </source>
</reference>
<evidence type="ECO:0000313" key="1">
    <source>
        <dbReference type="EMBL" id="KAK9151167.1"/>
    </source>
</evidence>
<dbReference type="Proteomes" id="UP001420932">
    <property type="component" value="Unassembled WGS sequence"/>
</dbReference>
<organism evidence="1 2">
    <name type="scientific">Stephania yunnanensis</name>
    <dbReference type="NCBI Taxonomy" id="152371"/>
    <lineage>
        <taxon>Eukaryota</taxon>
        <taxon>Viridiplantae</taxon>
        <taxon>Streptophyta</taxon>
        <taxon>Embryophyta</taxon>
        <taxon>Tracheophyta</taxon>
        <taxon>Spermatophyta</taxon>
        <taxon>Magnoliopsida</taxon>
        <taxon>Ranunculales</taxon>
        <taxon>Menispermaceae</taxon>
        <taxon>Menispermoideae</taxon>
        <taxon>Cissampelideae</taxon>
        <taxon>Stephania</taxon>
    </lineage>
</organism>
<dbReference type="EMBL" id="JBBNAF010000004">
    <property type="protein sequence ID" value="KAK9151167.1"/>
    <property type="molecule type" value="Genomic_DNA"/>
</dbReference>
<name>A0AAP0KEQ4_9MAGN</name>
<keyword evidence="2" id="KW-1185">Reference proteome</keyword>
<comment type="caution">
    <text evidence="1">The sequence shown here is derived from an EMBL/GenBank/DDBJ whole genome shotgun (WGS) entry which is preliminary data.</text>
</comment>
<sequence>MDAGRYMLETGSGEPIQNRRVVLYYIPNYKYTTLSIHHTIIKLHVNHISLVGIAVDWDCITVTPSRDTAKTIARVFGLFDAWFSRPNHLQALFDEITFSELHLEVSILEVVYIEPQAHKNWEWISRMVSMDALSSCFTPNLNQTRSVSNLSISMCKKCIVSINKVSENELCEEIEEKRNKVKPSIKWRKEIANQERIKE</sequence>
<accession>A0AAP0KEQ4</accession>
<proteinExistence type="predicted"/>
<protein>
    <submittedName>
        <fullName evidence="1">Uncharacterized protein</fullName>
    </submittedName>
</protein>
<gene>
    <name evidence="1" type="ORF">Syun_009476</name>
</gene>